<evidence type="ECO:0000313" key="2">
    <source>
        <dbReference type="EMBL" id="MBA9079118.1"/>
    </source>
</evidence>
<sequence length="179" mass="20040">MKKALLSLLLFISISSLSPVLAQRHVRHISAWGAHYGRTDMGKFYEGSYMNYLTDKLSVRVSGLREFGDLEVSGEYSAFSGRGFLAPQLFRIGEFAYFHLLLGGAASYERTGEDSDGEGSKSGRRERFTYGPQAGAEVDFFFGNRISLVVTGIKGKTFNKTHLDEWPGFVSLGLRYHFR</sequence>
<keyword evidence="3" id="KW-1185">Reference proteome</keyword>
<feature type="chain" id="PRO_5032277220" description="Outer membrane protein beta-barrel domain-containing protein" evidence="1">
    <location>
        <begin position="23"/>
        <end position="179"/>
    </location>
</feature>
<dbReference type="AlphaFoldDB" id="A0A839GXF3"/>
<reference evidence="2 3" key="1">
    <citation type="submission" date="2020-08" db="EMBL/GenBank/DDBJ databases">
        <title>Genomic Encyclopedia of Type Strains, Phase IV (KMG-IV): sequencing the most valuable type-strain genomes for metagenomic binning, comparative biology and taxonomic classification.</title>
        <authorList>
            <person name="Goeker M."/>
        </authorList>
    </citation>
    <scope>NUCLEOTIDE SEQUENCE [LARGE SCALE GENOMIC DNA]</scope>
    <source>
        <strain evidence="2 3">DSM 29854</strain>
    </source>
</reference>
<accession>A0A839GXF3</accession>
<proteinExistence type="predicted"/>
<dbReference type="EMBL" id="JACJIQ010000018">
    <property type="protein sequence ID" value="MBA9079118.1"/>
    <property type="molecule type" value="Genomic_DNA"/>
</dbReference>
<comment type="caution">
    <text evidence="2">The sequence shown here is derived from an EMBL/GenBank/DDBJ whole genome shotgun (WGS) entry which is preliminary data.</text>
</comment>
<evidence type="ECO:0008006" key="4">
    <source>
        <dbReference type="Google" id="ProtNLM"/>
    </source>
</evidence>
<evidence type="ECO:0000313" key="3">
    <source>
        <dbReference type="Proteomes" id="UP000563094"/>
    </source>
</evidence>
<keyword evidence="1" id="KW-0732">Signal</keyword>
<dbReference type="Proteomes" id="UP000563094">
    <property type="component" value="Unassembled WGS sequence"/>
</dbReference>
<protein>
    <recommendedName>
        <fullName evidence="4">Outer membrane protein beta-barrel domain-containing protein</fullName>
    </recommendedName>
</protein>
<dbReference type="RefSeq" id="WP_182514119.1">
    <property type="nucleotide sequence ID" value="NZ_JACJIQ010000018.1"/>
</dbReference>
<organism evidence="2 3">
    <name type="scientific">Rufibacter quisquiliarum</name>
    <dbReference type="NCBI Taxonomy" id="1549639"/>
    <lineage>
        <taxon>Bacteria</taxon>
        <taxon>Pseudomonadati</taxon>
        <taxon>Bacteroidota</taxon>
        <taxon>Cytophagia</taxon>
        <taxon>Cytophagales</taxon>
        <taxon>Hymenobacteraceae</taxon>
        <taxon>Rufibacter</taxon>
    </lineage>
</organism>
<feature type="signal peptide" evidence="1">
    <location>
        <begin position="1"/>
        <end position="22"/>
    </location>
</feature>
<name>A0A839GXF3_9BACT</name>
<gene>
    <name evidence="2" type="ORF">FHS90_003853</name>
</gene>
<evidence type="ECO:0000256" key="1">
    <source>
        <dbReference type="SAM" id="SignalP"/>
    </source>
</evidence>